<evidence type="ECO:0000313" key="2">
    <source>
        <dbReference type="EMBL" id="KDQ27213.1"/>
    </source>
</evidence>
<evidence type="ECO:0000313" key="3">
    <source>
        <dbReference type="Proteomes" id="UP000027073"/>
    </source>
</evidence>
<organism evidence="2 3">
    <name type="scientific">Pleurotus ostreatus (strain PC15)</name>
    <name type="common">Oyster mushroom</name>
    <dbReference type="NCBI Taxonomy" id="1137138"/>
    <lineage>
        <taxon>Eukaryota</taxon>
        <taxon>Fungi</taxon>
        <taxon>Dikarya</taxon>
        <taxon>Basidiomycota</taxon>
        <taxon>Agaricomycotina</taxon>
        <taxon>Agaricomycetes</taxon>
        <taxon>Agaricomycetidae</taxon>
        <taxon>Agaricales</taxon>
        <taxon>Pleurotineae</taxon>
        <taxon>Pleurotaceae</taxon>
        <taxon>Pleurotus</taxon>
    </lineage>
</organism>
<gene>
    <name evidence="2" type="ORF">PLEOSDRAFT_1106092</name>
</gene>
<reference evidence="3" key="1">
    <citation type="journal article" date="2014" name="Proc. Natl. Acad. Sci. U.S.A.">
        <title>Extensive sampling of basidiomycete genomes demonstrates inadequacy of the white-rot/brown-rot paradigm for wood decay fungi.</title>
        <authorList>
            <person name="Riley R."/>
            <person name="Salamov A.A."/>
            <person name="Brown D.W."/>
            <person name="Nagy L.G."/>
            <person name="Floudas D."/>
            <person name="Held B.W."/>
            <person name="Levasseur A."/>
            <person name="Lombard V."/>
            <person name="Morin E."/>
            <person name="Otillar R."/>
            <person name="Lindquist E.A."/>
            <person name="Sun H."/>
            <person name="LaButti K.M."/>
            <person name="Schmutz J."/>
            <person name="Jabbour D."/>
            <person name="Luo H."/>
            <person name="Baker S.E."/>
            <person name="Pisabarro A.G."/>
            <person name="Walton J.D."/>
            <person name="Blanchette R.A."/>
            <person name="Henrissat B."/>
            <person name="Martin F."/>
            <person name="Cullen D."/>
            <person name="Hibbett D.S."/>
            <person name="Grigoriev I.V."/>
        </authorList>
    </citation>
    <scope>NUCLEOTIDE SEQUENCE [LARGE SCALE GENOMIC DNA]</scope>
    <source>
        <strain evidence="3">PC15</strain>
    </source>
</reference>
<dbReference type="VEuPathDB" id="FungiDB:PLEOSDRAFT_1106092"/>
<evidence type="ECO:0000256" key="1">
    <source>
        <dbReference type="SAM" id="MobiDB-lite"/>
    </source>
</evidence>
<proteinExistence type="predicted"/>
<protein>
    <submittedName>
        <fullName evidence="2">Uncharacterized protein</fullName>
    </submittedName>
</protein>
<sequence>MKIALRLRLWPASQPTRAGGRLVTHSRDALDTWQVSSAANSPRSACVSSYGLPGGPPEEEDDSRRMPAYARRQPPCLYATAFLAGHATRANDLPASLLNGLPGRPRYARKRSPRLSPQRPSWPATLRAQTISPPLSSTAFLAGQPTHDDSLPASTPRPSWLATLRAQAISPPFHSTTFPAGQPTHDDDPPALPLNDLPGRPPYARRSPRLSPQRPSWQATLYTQATHEDLPGLPFCDTNGRGRGRRPRSTAFHSVGILPVCMFIEIWQLREPRPSPSWTPILRSTCCANSRLDLASTGASQTPTPTYEQRR</sequence>
<dbReference type="Proteomes" id="UP000027073">
    <property type="component" value="Unassembled WGS sequence"/>
</dbReference>
<name>A0A067NGP5_PLEO1</name>
<feature type="region of interest" description="Disordered" evidence="1">
    <location>
        <begin position="172"/>
        <end position="215"/>
    </location>
</feature>
<accession>A0A067NGP5</accession>
<dbReference type="EMBL" id="KL198009">
    <property type="protein sequence ID" value="KDQ27213.1"/>
    <property type="molecule type" value="Genomic_DNA"/>
</dbReference>
<feature type="region of interest" description="Disordered" evidence="1">
    <location>
        <begin position="96"/>
        <end position="157"/>
    </location>
</feature>
<feature type="region of interest" description="Disordered" evidence="1">
    <location>
        <begin position="43"/>
        <end position="64"/>
    </location>
</feature>
<feature type="compositionally biased region" description="Polar residues" evidence="1">
    <location>
        <begin position="127"/>
        <end position="139"/>
    </location>
</feature>
<dbReference type="AlphaFoldDB" id="A0A067NGP5"/>
<dbReference type="HOGENOM" id="CLU_894639_0_0_1"/>
<dbReference type="InParanoid" id="A0A067NGP5"/>